<dbReference type="EMBL" id="JBHSIU010000012">
    <property type="protein sequence ID" value="MFC4998568.1"/>
    <property type="molecule type" value="Genomic_DNA"/>
</dbReference>
<protein>
    <submittedName>
        <fullName evidence="1">Uncharacterized protein</fullName>
    </submittedName>
</protein>
<sequence length="384" mass="41397">MAVARQAAGPPGLRVLAARARDLLLRDRTTLDEAHIIEAIAGGARRMLYEPELSRHALDAWLKAVAADGDLTAGHAAMLAAVETRLGSAEVRDVSLLPTQALTAATGHASPAAWAAAEFQLVRRHVVDAWCTRLAAALHDGHLHSGDGDQLLLVAGWPIINESDREVAYLTQYPVLASAVFTTRYRNPMPSAQTVPWAVVLRVPAFAPGHATAHRSNYLHAEPGTVLPADTPVDDREVRALLRSAAGYLPEDSASDPAGPIPAVAAWRAATGPATDLRDWATDHGDYHWHLPQRWRWIPAENHHTSGPGSAQLLQQLCQALHHYTAVLVVAAGEPDALDRIELVVSPDAVDPDTGALTYRPYDLPGCPTVTVPWRRIIAVHDAW</sequence>
<dbReference type="RefSeq" id="WP_380114822.1">
    <property type="nucleotide sequence ID" value="NZ_JBHSIU010000012.1"/>
</dbReference>
<evidence type="ECO:0000313" key="1">
    <source>
        <dbReference type="EMBL" id="MFC4998568.1"/>
    </source>
</evidence>
<comment type="caution">
    <text evidence="1">The sequence shown here is derived from an EMBL/GenBank/DDBJ whole genome shotgun (WGS) entry which is preliminary data.</text>
</comment>
<gene>
    <name evidence="1" type="ORF">ACFPIJ_12065</name>
</gene>
<proteinExistence type="predicted"/>
<accession>A0ABV9VT24</accession>
<reference evidence="2" key="1">
    <citation type="journal article" date="2019" name="Int. J. Syst. Evol. Microbiol.">
        <title>The Global Catalogue of Microorganisms (GCM) 10K type strain sequencing project: providing services to taxonomists for standard genome sequencing and annotation.</title>
        <authorList>
            <consortium name="The Broad Institute Genomics Platform"/>
            <consortium name="The Broad Institute Genome Sequencing Center for Infectious Disease"/>
            <person name="Wu L."/>
            <person name="Ma J."/>
        </authorList>
    </citation>
    <scope>NUCLEOTIDE SEQUENCE [LARGE SCALE GENOMIC DNA]</scope>
    <source>
        <strain evidence="2">CGMCC 4.7152</strain>
    </source>
</reference>
<organism evidence="1 2">
    <name type="scientific">Dactylosporangium cerinum</name>
    <dbReference type="NCBI Taxonomy" id="1434730"/>
    <lineage>
        <taxon>Bacteria</taxon>
        <taxon>Bacillati</taxon>
        <taxon>Actinomycetota</taxon>
        <taxon>Actinomycetes</taxon>
        <taxon>Micromonosporales</taxon>
        <taxon>Micromonosporaceae</taxon>
        <taxon>Dactylosporangium</taxon>
    </lineage>
</organism>
<keyword evidence="2" id="KW-1185">Reference proteome</keyword>
<evidence type="ECO:0000313" key="2">
    <source>
        <dbReference type="Proteomes" id="UP001595912"/>
    </source>
</evidence>
<name>A0ABV9VT24_9ACTN</name>
<dbReference type="Proteomes" id="UP001595912">
    <property type="component" value="Unassembled WGS sequence"/>
</dbReference>